<accession>A0AAP5T9Q5</accession>
<feature type="binding site" evidence="4">
    <location>
        <position position="87"/>
    </location>
    <ligand>
        <name>Mg(2+)</name>
        <dbReference type="ChEBI" id="CHEBI:18420"/>
        <label>1</label>
        <note>catalytic</note>
    </ligand>
</feature>
<dbReference type="RefSeq" id="WP_057783875.1">
    <property type="nucleotide sequence ID" value="NZ_BJWE01000015.1"/>
</dbReference>
<dbReference type="Proteomes" id="UP000077280">
    <property type="component" value="Unassembled WGS sequence"/>
</dbReference>
<evidence type="ECO:0000256" key="2">
    <source>
        <dbReference type="ARBA" id="ARBA00022801"/>
    </source>
</evidence>
<evidence type="ECO:0000256" key="3">
    <source>
        <dbReference type="ARBA" id="ARBA00022842"/>
    </source>
</evidence>
<sequence>MENLRQTDQVIRGWLKEIRKDVLGELHDPLSVAEKSSRKDLVTNVDKANEKKIIKYIRELDPEAKILGEEGQGDRVTDMQGHVWIIDPLDGTLNFVKQRDNFAVMIALYIDGTGVLGYIMDVMRDIIYGGGPQLGVFNQSGQLPKPANISLKDGLLGVSGPMLIHDKYHLQAIDEASSGVRIIGSAGIEFIQVLTGKQNGYISHLMPWDFAAGKILAETLDLSVTKVDGTPVDMLSSNDVLVSTRDTHKDILNMIR</sequence>
<dbReference type="PRINTS" id="PR00377">
    <property type="entry name" value="IMPHPHTASES"/>
</dbReference>
<evidence type="ECO:0000313" key="6">
    <source>
        <dbReference type="EMBL" id="OAD64571.1"/>
    </source>
</evidence>
<feature type="binding site" evidence="4">
    <location>
        <position position="90"/>
    </location>
    <ligand>
        <name>Mg(2+)</name>
        <dbReference type="ChEBI" id="CHEBI:18420"/>
        <label>2</label>
    </ligand>
</feature>
<proteinExistence type="predicted"/>
<dbReference type="Pfam" id="PF00459">
    <property type="entry name" value="Inositol_P"/>
    <property type="match status" value="1"/>
</dbReference>
<keyword evidence="1 4" id="KW-0479">Metal-binding</keyword>
<dbReference type="PANTHER" id="PTHR20854:SF4">
    <property type="entry name" value="INOSITOL-1-MONOPHOSPHATASE-RELATED"/>
    <property type="match status" value="1"/>
</dbReference>
<dbReference type="GO" id="GO:0007165">
    <property type="term" value="P:signal transduction"/>
    <property type="evidence" value="ECO:0007669"/>
    <property type="project" value="TreeGrafter"/>
</dbReference>
<keyword evidence="7" id="KW-1185">Reference proteome</keyword>
<dbReference type="PANTHER" id="PTHR20854">
    <property type="entry name" value="INOSITOL MONOPHOSPHATASE"/>
    <property type="match status" value="1"/>
</dbReference>
<name>A0AAP5T9Q5_9LACO</name>
<organism evidence="5 8">
    <name type="scientific">Pediococcus parvulus</name>
    <dbReference type="NCBI Taxonomy" id="54062"/>
    <lineage>
        <taxon>Bacteria</taxon>
        <taxon>Bacillati</taxon>
        <taxon>Bacillota</taxon>
        <taxon>Bacilli</taxon>
        <taxon>Lactobacillales</taxon>
        <taxon>Lactobacillaceae</taxon>
        <taxon>Pediococcus</taxon>
    </lineage>
</organism>
<dbReference type="GO" id="GO:0008934">
    <property type="term" value="F:inositol monophosphate 1-phosphatase activity"/>
    <property type="evidence" value="ECO:0007669"/>
    <property type="project" value="TreeGrafter"/>
</dbReference>
<feature type="binding site" evidence="4">
    <location>
        <position position="69"/>
    </location>
    <ligand>
        <name>Mg(2+)</name>
        <dbReference type="ChEBI" id="CHEBI:18420"/>
        <label>1</label>
        <note>catalytic</note>
    </ligand>
</feature>
<feature type="binding site" evidence="4">
    <location>
        <position position="209"/>
    </location>
    <ligand>
        <name>Mg(2+)</name>
        <dbReference type="ChEBI" id="CHEBI:18420"/>
        <label>1</label>
        <note>catalytic</note>
    </ligand>
</feature>
<dbReference type="Proteomes" id="UP001275867">
    <property type="component" value="Unassembled WGS sequence"/>
</dbReference>
<feature type="binding site" evidence="4">
    <location>
        <position position="89"/>
    </location>
    <ligand>
        <name>Mg(2+)</name>
        <dbReference type="ChEBI" id="CHEBI:18420"/>
        <label>1</label>
        <note>catalytic</note>
    </ligand>
</feature>
<dbReference type="Gene3D" id="3.30.540.10">
    <property type="entry name" value="Fructose-1,6-Bisphosphatase, subunit A, domain 1"/>
    <property type="match status" value="1"/>
</dbReference>
<evidence type="ECO:0000313" key="7">
    <source>
        <dbReference type="Proteomes" id="UP000077280"/>
    </source>
</evidence>
<reference evidence="5" key="2">
    <citation type="submission" date="2019-10" db="EMBL/GenBank/DDBJ databases">
        <title>Malate fermentation in French cider.</title>
        <authorList>
            <person name="Cousin F.J."/>
            <person name="Medina Fernandez S."/>
            <person name="Misery B."/>
            <person name="Laplace J.-M."/>
            <person name="Cretenet M."/>
        </authorList>
    </citation>
    <scope>NUCLEOTIDE SEQUENCE</scope>
    <source>
        <strain evidence="5">UCMA15901</strain>
    </source>
</reference>
<dbReference type="CDD" id="cd01637">
    <property type="entry name" value="IMPase_like"/>
    <property type="match status" value="1"/>
</dbReference>
<dbReference type="Gene3D" id="3.40.190.80">
    <property type="match status" value="1"/>
</dbReference>
<evidence type="ECO:0000256" key="4">
    <source>
        <dbReference type="PIRSR" id="PIRSR600760-2"/>
    </source>
</evidence>
<comment type="caution">
    <text evidence="5">The sequence shown here is derived from an EMBL/GenBank/DDBJ whole genome shotgun (WGS) entry which is preliminary data.</text>
</comment>
<dbReference type="GO" id="GO:0006020">
    <property type="term" value="P:inositol metabolic process"/>
    <property type="evidence" value="ECO:0007669"/>
    <property type="project" value="TreeGrafter"/>
</dbReference>
<evidence type="ECO:0000313" key="5">
    <source>
        <dbReference type="EMBL" id="MDV7693719.1"/>
    </source>
</evidence>
<dbReference type="EMBL" id="WERX01000005">
    <property type="protein sequence ID" value="MDV7693719.1"/>
    <property type="molecule type" value="Genomic_DNA"/>
</dbReference>
<evidence type="ECO:0000256" key="1">
    <source>
        <dbReference type="ARBA" id="ARBA00022723"/>
    </source>
</evidence>
<comment type="cofactor">
    <cofactor evidence="4">
        <name>Mg(2+)</name>
        <dbReference type="ChEBI" id="CHEBI:18420"/>
    </cofactor>
</comment>
<dbReference type="GO" id="GO:0046872">
    <property type="term" value="F:metal ion binding"/>
    <property type="evidence" value="ECO:0007669"/>
    <property type="project" value="UniProtKB-KW"/>
</dbReference>
<dbReference type="SUPFAM" id="SSF56655">
    <property type="entry name" value="Carbohydrate phosphatase"/>
    <property type="match status" value="1"/>
</dbReference>
<dbReference type="PROSITE" id="PS00629">
    <property type="entry name" value="IMP_1"/>
    <property type="match status" value="1"/>
</dbReference>
<dbReference type="InterPro" id="IPR020583">
    <property type="entry name" value="Inositol_monoP_metal-BS"/>
</dbReference>
<gene>
    <name evidence="6" type="ORF">A7K95_04350</name>
    <name evidence="5" type="ORF">GA842_02250</name>
</gene>
<dbReference type="AlphaFoldDB" id="A0AAP5T9Q5"/>
<reference evidence="6 7" key="1">
    <citation type="submission" date="2016-05" db="EMBL/GenBank/DDBJ databases">
        <title>Draft genome sequence of Pediococcus parvulus 2.6, a probiotic beta-glucan producer strain.</title>
        <authorList>
            <person name="Mohedano M.L."/>
            <person name="Perez-Ramos A."/>
            <person name="Duenas M.T."/>
            <person name="Lamontanara A."/>
            <person name="Orru L."/>
            <person name="Spano G."/>
            <person name="Capozzi V."/>
            <person name="Lopez P."/>
        </authorList>
    </citation>
    <scope>NUCLEOTIDE SEQUENCE [LARGE SCALE GENOMIC DNA]</scope>
    <source>
        <strain evidence="6 7">2.6</strain>
    </source>
</reference>
<protein>
    <submittedName>
        <fullName evidence="6">Fructose 1,6-bisphosphatase</fullName>
    </submittedName>
    <submittedName>
        <fullName evidence="5">Inositol monophosphatase family protein</fullName>
    </submittedName>
</protein>
<dbReference type="EMBL" id="LXND01000031">
    <property type="protein sequence ID" value="OAD64571.1"/>
    <property type="molecule type" value="Genomic_DNA"/>
</dbReference>
<evidence type="ECO:0000313" key="8">
    <source>
        <dbReference type="Proteomes" id="UP001275867"/>
    </source>
</evidence>
<keyword evidence="3 4" id="KW-0460">Magnesium</keyword>
<keyword evidence="2" id="KW-0378">Hydrolase</keyword>
<dbReference type="InterPro" id="IPR000760">
    <property type="entry name" value="Inositol_monophosphatase-like"/>
</dbReference>